<gene>
    <name evidence="1" type="ORF">M9H77_11828</name>
</gene>
<organism evidence="1 2">
    <name type="scientific">Catharanthus roseus</name>
    <name type="common">Madagascar periwinkle</name>
    <name type="synonym">Vinca rosea</name>
    <dbReference type="NCBI Taxonomy" id="4058"/>
    <lineage>
        <taxon>Eukaryota</taxon>
        <taxon>Viridiplantae</taxon>
        <taxon>Streptophyta</taxon>
        <taxon>Embryophyta</taxon>
        <taxon>Tracheophyta</taxon>
        <taxon>Spermatophyta</taxon>
        <taxon>Magnoliopsida</taxon>
        <taxon>eudicotyledons</taxon>
        <taxon>Gunneridae</taxon>
        <taxon>Pentapetalae</taxon>
        <taxon>asterids</taxon>
        <taxon>lamiids</taxon>
        <taxon>Gentianales</taxon>
        <taxon>Apocynaceae</taxon>
        <taxon>Rauvolfioideae</taxon>
        <taxon>Vinceae</taxon>
        <taxon>Catharanthinae</taxon>
        <taxon>Catharanthus</taxon>
    </lineage>
</organism>
<reference evidence="2" key="1">
    <citation type="journal article" date="2023" name="Nat. Plants">
        <title>Single-cell RNA sequencing provides a high-resolution roadmap for understanding the multicellular compartmentation of specialized metabolism.</title>
        <authorList>
            <person name="Sun S."/>
            <person name="Shen X."/>
            <person name="Li Y."/>
            <person name="Li Y."/>
            <person name="Wang S."/>
            <person name="Li R."/>
            <person name="Zhang H."/>
            <person name="Shen G."/>
            <person name="Guo B."/>
            <person name="Wei J."/>
            <person name="Xu J."/>
            <person name="St-Pierre B."/>
            <person name="Chen S."/>
            <person name="Sun C."/>
        </authorList>
    </citation>
    <scope>NUCLEOTIDE SEQUENCE [LARGE SCALE GENOMIC DNA]</scope>
</reference>
<comment type="caution">
    <text evidence="1">The sequence shown here is derived from an EMBL/GenBank/DDBJ whole genome shotgun (WGS) entry which is preliminary data.</text>
</comment>
<name>A0ACC0BFL7_CATRO</name>
<dbReference type="EMBL" id="CM044703">
    <property type="protein sequence ID" value="KAI5671464.1"/>
    <property type="molecule type" value="Genomic_DNA"/>
</dbReference>
<protein>
    <submittedName>
        <fullName evidence="1">Uncharacterized protein</fullName>
    </submittedName>
</protein>
<evidence type="ECO:0000313" key="1">
    <source>
        <dbReference type="EMBL" id="KAI5671464.1"/>
    </source>
</evidence>
<proteinExistence type="predicted"/>
<keyword evidence="2" id="KW-1185">Reference proteome</keyword>
<sequence length="355" mass="38894">MEPITTTQARSASCGGIGIEFQHQFGELHSLVSVPTDTGSSFTALLELPPNQAMELLVHSPERAASVAAANRTISLSGVPFPPCPPPQLIFPSDTALVDRASKFSPIVNSEENSRGNLENVKQEPLDSDSNPNSSSSPAASNPAIDQNKKSTKRKEREKKGKESSKKSKKVANDTSEEGGEKLPYVHVRARRGQATDSHSLAERARREKINARMKLLQELVPGCNKISGTAMVLDEIINHVQSLQRQVEFLSMRLAAVNPRIDFNFDTLLAAENGSAVESNYPGMVMPSIWPEGQISSGSRQQYHQQWQLDGLHPPAWVREENNSNFMTPENSLLSFDSSANSASLRSNHLKMEL</sequence>
<accession>A0ACC0BFL7</accession>
<evidence type="ECO:0000313" key="2">
    <source>
        <dbReference type="Proteomes" id="UP001060085"/>
    </source>
</evidence>
<dbReference type="Proteomes" id="UP001060085">
    <property type="component" value="Linkage Group LG03"/>
</dbReference>